<organism evidence="5 6">
    <name type="scientific">Alcaligenes xylosoxydans xylosoxydans</name>
    <name type="common">Achromobacter xylosoxidans</name>
    <dbReference type="NCBI Taxonomy" id="85698"/>
    <lineage>
        <taxon>Bacteria</taxon>
        <taxon>Pseudomonadati</taxon>
        <taxon>Pseudomonadota</taxon>
        <taxon>Betaproteobacteria</taxon>
        <taxon>Burkholderiales</taxon>
        <taxon>Alcaligenaceae</taxon>
        <taxon>Achromobacter</taxon>
    </lineage>
</organism>
<evidence type="ECO:0000256" key="1">
    <source>
        <dbReference type="ARBA" id="ARBA00007358"/>
    </source>
</evidence>
<dbReference type="InterPro" id="IPR039697">
    <property type="entry name" value="Alcohol_dehydrogenase_Fe"/>
</dbReference>
<evidence type="ECO:0000313" key="6">
    <source>
        <dbReference type="Proteomes" id="UP000285324"/>
    </source>
</evidence>
<dbReference type="Pfam" id="PF00465">
    <property type="entry name" value="Fe-ADH"/>
    <property type="match status" value="1"/>
</dbReference>
<dbReference type="RefSeq" id="WP_118931314.1">
    <property type="nucleotide sequence ID" value="NZ_CP061008.1"/>
</dbReference>
<evidence type="ECO:0000313" key="5">
    <source>
        <dbReference type="EMBL" id="RPJ93695.1"/>
    </source>
</evidence>
<dbReference type="Gene3D" id="1.20.1090.10">
    <property type="entry name" value="Dehydroquinate synthase-like - alpha domain"/>
    <property type="match status" value="1"/>
</dbReference>
<evidence type="ECO:0000259" key="3">
    <source>
        <dbReference type="Pfam" id="PF00465"/>
    </source>
</evidence>
<reference evidence="5 6" key="1">
    <citation type="submission" date="2018-08" db="EMBL/GenBank/DDBJ databases">
        <title>Achromobacter xylosoxidans Genome sequencing and assembly.</title>
        <authorList>
            <person name="Wang R."/>
            <person name="Rensing C."/>
            <person name="Li Y."/>
        </authorList>
    </citation>
    <scope>NUCLEOTIDE SEQUENCE [LARGE SCALE GENOMIC DNA]</scope>
    <source>
        <strain evidence="5 6">GD003A</strain>
    </source>
</reference>
<feature type="domain" description="Alcohol dehydrogenase iron-type/glycerol dehydrogenase GldA" evidence="3">
    <location>
        <begin position="29"/>
        <end position="191"/>
    </location>
</feature>
<name>A0A424WK80_ALCXX</name>
<dbReference type="Pfam" id="PF25137">
    <property type="entry name" value="ADH_Fe_C"/>
    <property type="match status" value="1"/>
</dbReference>
<dbReference type="PANTHER" id="PTHR11496:SF102">
    <property type="entry name" value="ALCOHOL DEHYDROGENASE 4"/>
    <property type="match status" value="1"/>
</dbReference>
<dbReference type="CDD" id="cd08551">
    <property type="entry name" value="Fe-ADH"/>
    <property type="match status" value="1"/>
</dbReference>
<gene>
    <name evidence="5" type="ORF">DY367_00290</name>
</gene>
<dbReference type="PANTHER" id="PTHR11496">
    <property type="entry name" value="ALCOHOL DEHYDROGENASE"/>
    <property type="match status" value="1"/>
</dbReference>
<evidence type="ECO:0000259" key="4">
    <source>
        <dbReference type="Pfam" id="PF25137"/>
    </source>
</evidence>
<dbReference type="InterPro" id="IPR001670">
    <property type="entry name" value="ADH_Fe/GldA"/>
</dbReference>
<dbReference type="OrthoDB" id="9815791at2"/>
<comment type="similarity">
    <text evidence="1">Belongs to the iron-containing alcohol dehydrogenase family.</text>
</comment>
<proteinExistence type="inferred from homology"/>
<dbReference type="Gene3D" id="3.40.50.1970">
    <property type="match status" value="1"/>
</dbReference>
<evidence type="ECO:0000256" key="2">
    <source>
        <dbReference type="ARBA" id="ARBA00023002"/>
    </source>
</evidence>
<dbReference type="SUPFAM" id="SSF56796">
    <property type="entry name" value="Dehydroquinate synthase-like"/>
    <property type="match status" value="1"/>
</dbReference>
<dbReference type="AlphaFoldDB" id="A0A424WK80"/>
<dbReference type="InterPro" id="IPR056798">
    <property type="entry name" value="ADH_Fe_C"/>
</dbReference>
<dbReference type="GO" id="GO:0046872">
    <property type="term" value="F:metal ion binding"/>
    <property type="evidence" value="ECO:0007669"/>
    <property type="project" value="InterPro"/>
</dbReference>
<dbReference type="Proteomes" id="UP000285324">
    <property type="component" value="Unassembled WGS sequence"/>
</dbReference>
<protein>
    <submittedName>
        <fullName evidence="5">Iron-containing alcohol dehydrogenase</fullName>
    </submittedName>
</protein>
<accession>A0A424WK80</accession>
<feature type="domain" description="Fe-containing alcohol dehydrogenase-like C-terminal" evidence="4">
    <location>
        <begin position="202"/>
        <end position="393"/>
    </location>
</feature>
<comment type="caution">
    <text evidence="5">The sequence shown here is derived from an EMBL/GenBank/DDBJ whole genome shotgun (WGS) entry which is preliminary data.</text>
</comment>
<dbReference type="GO" id="GO:0004022">
    <property type="term" value="F:alcohol dehydrogenase (NAD+) activity"/>
    <property type="evidence" value="ECO:0007669"/>
    <property type="project" value="TreeGrafter"/>
</dbReference>
<keyword evidence="2" id="KW-0560">Oxidoreductase</keyword>
<sequence length="397" mass="40931">MSGQQDCALQAQGVMAWPGVCHWGGDALARTLAAAGARLRLPLVVTDAGTWGAVGSAVEAALAAVPGLQWRVYDGVVPNPAMDQVRAALRVAREQGCASVLAVGGGSAIDVAKAVYACLAGGFDADELQAPRGQAWLNAAAEAADPLFIAVPTTSGTGSESSSAALIQGDDGRKRLYRSLRARPALVALQPELTLSLPPRPTAQGGFDAVLHALGAWINTDPSPVGKAMALQALRLCMRALPDVLRAPDSLRARADMQMGAYMAGLAIGMSKVDAVHAMCTPLESRVHMAHAEVLGPIFSVVARHTAQTAAAPYAEAARALGMAATGDEQQDALALIVAVESLARLAGIPLRFTGLALSEQDAAQLASQAMLSASMPVNPRVLAPEEIQSLYLQMAA</sequence>
<dbReference type="EMBL" id="QVXO01000001">
    <property type="protein sequence ID" value="RPJ93695.1"/>
    <property type="molecule type" value="Genomic_DNA"/>
</dbReference>